<accession>A0ABR4CKI9</accession>
<gene>
    <name evidence="1" type="ORF">VTL71DRAFT_13283</name>
</gene>
<comment type="caution">
    <text evidence="1">The sequence shown here is derived from an EMBL/GenBank/DDBJ whole genome shotgun (WGS) entry which is preliminary data.</text>
</comment>
<name>A0ABR4CKI9_9HELO</name>
<protein>
    <submittedName>
        <fullName evidence="1">Uncharacterized protein</fullName>
    </submittedName>
</protein>
<sequence length="120" mass="13370">MAWMAPRQYLHVYNGVTYITERGLFGSTMIVPTPKPSTTVAKTMFEFFTASFIEPRSRSIVWDDGTETDFNTAVYKDLSSEALSLGSEGLCGCTVLLVVSRTGVYMSYYFESLAFSPDDV</sequence>
<evidence type="ECO:0000313" key="2">
    <source>
        <dbReference type="Proteomes" id="UP001595075"/>
    </source>
</evidence>
<dbReference type="EMBL" id="JAZHXI010000006">
    <property type="protein sequence ID" value="KAL2070257.1"/>
    <property type="molecule type" value="Genomic_DNA"/>
</dbReference>
<evidence type="ECO:0000313" key="1">
    <source>
        <dbReference type="EMBL" id="KAL2070257.1"/>
    </source>
</evidence>
<keyword evidence="2" id="KW-1185">Reference proteome</keyword>
<dbReference type="Proteomes" id="UP001595075">
    <property type="component" value="Unassembled WGS sequence"/>
</dbReference>
<proteinExistence type="predicted"/>
<reference evidence="1 2" key="1">
    <citation type="journal article" date="2024" name="Commun. Biol.">
        <title>Comparative genomic analysis of thermophilic fungi reveals convergent evolutionary adaptations and gene losses.</title>
        <authorList>
            <person name="Steindorff A.S."/>
            <person name="Aguilar-Pontes M.V."/>
            <person name="Robinson A.J."/>
            <person name="Andreopoulos B."/>
            <person name="LaButti K."/>
            <person name="Kuo A."/>
            <person name="Mondo S."/>
            <person name="Riley R."/>
            <person name="Otillar R."/>
            <person name="Haridas S."/>
            <person name="Lipzen A."/>
            <person name="Grimwood J."/>
            <person name="Schmutz J."/>
            <person name="Clum A."/>
            <person name="Reid I.D."/>
            <person name="Moisan M.C."/>
            <person name="Butler G."/>
            <person name="Nguyen T.T.M."/>
            <person name="Dewar K."/>
            <person name="Conant G."/>
            <person name="Drula E."/>
            <person name="Henrissat B."/>
            <person name="Hansel C."/>
            <person name="Singer S."/>
            <person name="Hutchinson M.I."/>
            <person name="de Vries R.P."/>
            <person name="Natvig D.O."/>
            <person name="Powell A.J."/>
            <person name="Tsang A."/>
            <person name="Grigoriev I.V."/>
        </authorList>
    </citation>
    <scope>NUCLEOTIDE SEQUENCE [LARGE SCALE GENOMIC DNA]</scope>
    <source>
        <strain evidence="1 2">CBS 494.80</strain>
    </source>
</reference>
<organism evidence="1 2">
    <name type="scientific">Oculimacula yallundae</name>
    <dbReference type="NCBI Taxonomy" id="86028"/>
    <lineage>
        <taxon>Eukaryota</taxon>
        <taxon>Fungi</taxon>
        <taxon>Dikarya</taxon>
        <taxon>Ascomycota</taxon>
        <taxon>Pezizomycotina</taxon>
        <taxon>Leotiomycetes</taxon>
        <taxon>Helotiales</taxon>
        <taxon>Ploettnerulaceae</taxon>
        <taxon>Oculimacula</taxon>
    </lineage>
</organism>